<keyword evidence="2" id="KW-1185">Reference proteome</keyword>
<dbReference type="RefSeq" id="WP_337097550.1">
    <property type="nucleotide sequence ID" value="NZ_JAPYKO010000053.1"/>
</dbReference>
<sequence length="30" mass="3190">MKKTYEKPVLVRKAKLSAIVAGPSAPPPVL</sequence>
<dbReference type="Proteomes" id="UP001366503">
    <property type="component" value="Unassembled WGS sequence"/>
</dbReference>
<comment type="caution">
    <text evidence="1">The sequence shown here is derived from an EMBL/GenBank/DDBJ whole genome shotgun (WGS) entry which is preliminary data.</text>
</comment>
<evidence type="ECO:0000313" key="2">
    <source>
        <dbReference type="Proteomes" id="UP001366503"/>
    </source>
</evidence>
<proteinExistence type="predicted"/>
<organism evidence="1 2">
    <name type="scientific">Mesorhizobium argentiipisi</name>
    <dbReference type="NCBI Taxonomy" id="3015175"/>
    <lineage>
        <taxon>Bacteria</taxon>
        <taxon>Pseudomonadati</taxon>
        <taxon>Pseudomonadota</taxon>
        <taxon>Alphaproteobacteria</taxon>
        <taxon>Hyphomicrobiales</taxon>
        <taxon>Phyllobacteriaceae</taxon>
        <taxon>Mesorhizobium</taxon>
    </lineage>
</organism>
<protein>
    <submittedName>
        <fullName evidence="1">RiPP</fullName>
    </submittedName>
</protein>
<evidence type="ECO:0000313" key="1">
    <source>
        <dbReference type="EMBL" id="MEI9406927.1"/>
    </source>
</evidence>
<accession>A0ABU8KNH8</accession>
<reference evidence="1 2" key="1">
    <citation type="submission" date="2022-12" db="EMBL/GenBank/DDBJ databases">
        <authorList>
            <person name="Muema E."/>
        </authorList>
    </citation>
    <scope>NUCLEOTIDE SEQUENCE [LARGE SCALE GENOMIC DNA]</scope>
    <source>
        <strain evidence="2">1330</strain>
    </source>
</reference>
<gene>
    <name evidence="1" type="ORF">O7A05_32975</name>
</gene>
<name>A0ABU8KNH8_9HYPH</name>
<dbReference type="EMBL" id="JAPYKO010000053">
    <property type="protein sequence ID" value="MEI9406927.1"/>
    <property type="molecule type" value="Genomic_DNA"/>
</dbReference>